<dbReference type="GO" id="GO:0008270">
    <property type="term" value="F:zinc ion binding"/>
    <property type="evidence" value="ECO:0007669"/>
    <property type="project" value="UniProtKB-KW"/>
</dbReference>
<accession>A7SFB3</accession>
<dbReference type="SUPFAM" id="SSF57850">
    <property type="entry name" value="RING/U-box"/>
    <property type="match status" value="1"/>
</dbReference>
<organism evidence="6 7">
    <name type="scientific">Nematostella vectensis</name>
    <name type="common">Starlet sea anemone</name>
    <dbReference type="NCBI Taxonomy" id="45351"/>
    <lineage>
        <taxon>Eukaryota</taxon>
        <taxon>Metazoa</taxon>
        <taxon>Cnidaria</taxon>
        <taxon>Anthozoa</taxon>
        <taxon>Hexacorallia</taxon>
        <taxon>Actiniaria</taxon>
        <taxon>Edwardsiidae</taxon>
        <taxon>Nematostella</taxon>
    </lineage>
</organism>
<keyword evidence="1 3" id="KW-0863">Zinc-finger</keyword>
<evidence type="ECO:0000313" key="6">
    <source>
        <dbReference type="EMBL" id="EDO37593.1"/>
    </source>
</evidence>
<dbReference type="PROSITE" id="PS50089">
    <property type="entry name" value="ZF_RING_2"/>
    <property type="match status" value="1"/>
</dbReference>
<name>A7SFB3_NEMVE</name>
<dbReference type="Proteomes" id="UP000001593">
    <property type="component" value="Unassembled WGS sequence"/>
</dbReference>
<dbReference type="KEGG" id="nve:5509118"/>
<dbReference type="OrthoDB" id="5958958at2759"/>
<feature type="region of interest" description="Disordered" evidence="4">
    <location>
        <begin position="252"/>
        <end position="334"/>
    </location>
</feature>
<dbReference type="InParanoid" id="A7SFB3"/>
<keyword evidence="7" id="KW-1185">Reference proteome</keyword>
<evidence type="ECO:0000256" key="3">
    <source>
        <dbReference type="PROSITE-ProRule" id="PRU00175"/>
    </source>
</evidence>
<reference evidence="6 7" key="1">
    <citation type="journal article" date="2007" name="Science">
        <title>Sea anemone genome reveals ancestral eumetazoan gene repertoire and genomic organization.</title>
        <authorList>
            <person name="Putnam N.H."/>
            <person name="Srivastava M."/>
            <person name="Hellsten U."/>
            <person name="Dirks B."/>
            <person name="Chapman J."/>
            <person name="Salamov A."/>
            <person name="Terry A."/>
            <person name="Shapiro H."/>
            <person name="Lindquist E."/>
            <person name="Kapitonov V.V."/>
            <person name="Jurka J."/>
            <person name="Genikhovich G."/>
            <person name="Grigoriev I.V."/>
            <person name="Lucas S.M."/>
            <person name="Steele R.E."/>
            <person name="Finnerty J.R."/>
            <person name="Technau U."/>
            <person name="Martindale M.Q."/>
            <person name="Rokhsar D.S."/>
        </authorList>
    </citation>
    <scope>NUCLEOTIDE SEQUENCE [LARGE SCALE GENOMIC DNA]</scope>
    <source>
        <strain evidence="7">CH2 X CH6</strain>
    </source>
</reference>
<feature type="region of interest" description="Disordered" evidence="4">
    <location>
        <begin position="131"/>
        <end position="157"/>
    </location>
</feature>
<keyword evidence="1 3" id="KW-0479">Metal-binding</keyword>
<evidence type="ECO:0000256" key="4">
    <source>
        <dbReference type="SAM" id="MobiDB-lite"/>
    </source>
</evidence>
<feature type="region of interest" description="Disordered" evidence="4">
    <location>
        <begin position="171"/>
        <end position="232"/>
    </location>
</feature>
<evidence type="ECO:0000259" key="5">
    <source>
        <dbReference type="PROSITE" id="PS50089"/>
    </source>
</evidence>
<dbReference type="InterPro" id="IPR001841">
    <property type="entry name" value="Znf_RING"/>
</dbReference>
<sequence length="411" mass="46078">MPPSVMSSPKFITCPDCGERYDKTRKRRVIDTCGHPRCFSCLFQDEPCVLCEKLPVGPGRQRATTVQDRQVEYMTSDELLKPIWKLSLAQSGLGGSQPDIRALAKDRSATMPSFREDSYFRSLYRYEPSGSQEQLSINANVSSSPRPKSLPPSYNKSLDNLHEQFWRSVQHVQRSNTKEHEQTEDDPKSGYPAPDDHTPEVVECPAPNVVKLPVPPRSNRHKSSTDLSTILHQEREKIKRELQLEALKKQAIMQGRTRSHSELVPQEDHQNRTRPGLNHRPQSWSPRCDKKSTEGSPIDNRDLSNSRRLMSGVPITGRTTPMSDESSEASVSLTESVSSCSYESGSHLSASPGREEMGEISVKSKVSPLANVTYWVTTGKRASPQVTRTYLETDLDAVIAGQRWTNTANTS</sequence>
<dbReference type="OMA" id="EHEQTED"/>
<evidence type="ECO:0000256" key="1">
    <source>
        <dbReference type="ARBA" id="ARBA00022771"/>
    </source>
</evidence>
<evidence type="ECO:0000256" key="2">
    <source>
        <dbReference type="ARBA" id="ARBA00022833"/>
    </source>
</evidence>
<protein>
    <recommendedName>
        <fullName evidence="5">RING-type domain-containing protein</fullName>
    </recommendedName>
</protein>
<evidence type="ECO:0000313" key="7">
    <source>
        <dbReference type="Proteomes" id="UP000001593"/>
    </source>
</evidence>
<dbReference type="HOGENOM" id="CLU_669587_0_0_1"/>
<gene>
    <name evidence="6" type="ORF">NEMVEDRAFT_v1g244866</name>
</gene>
<keyword evidence="2" id="KW-0862">Zinc</keyword>
<feature type="compositionally biased region" description="Basic and acidic residues" evidence="4">
    <location>
        <begin position="176"/>
        <end position="200"/>
    </location>
</feature>
<feature type="compositionally biased region" description="Low complexity" evidence="4">
    <location>
        <begin position="142"/>
        <end position="153"/>
    </location>
</feature>
<proteinExistence type="predicted"/>
<feature type="compositionally biased region" description="Basic and acidic residues" evidence="4">
    <location>
        <begin position="287"/>
        <end position="305"/>
    </location>
</feature>
<feature type="domain" description="RING-type" evidence="5">
    <location>
        <begin position="14"/>
        <end position="52"/>
    </location>
</feature>
<dbReference type="STRING" id="45351.A7SFB3"/>
<feature type="compositionally biased region" description="Polar residues" evidence="4">
    <location>
        <begin position="131"/>
        <end position="141"/>
    </location>
</feature>
<dbReference type="AlphaFoldDB" id="A7SFB3"/>
<dbReference type="EMBL" id="DS469643">
    <property type="protein sequence ID" value="EDO37593.1"/>
    <property type="molecule type" value="Genomic_DNA"/>
</dbReference>